<dbReference type="Proteomes" id="UP001582793">
    <property type="component" value="Unassembled WGS sequence"/>
</dbReference>
<comment type="caution">
    <text evidence="7">The sequence shown here is derived from an EMBL/GenBank/DDBJ whole genome shotgun (WGS) entry which is preliminary data.</text>
</comment>
<organism evidence="7 8">
    <name type="scientific">Polymorphospora lycopeni</name>
    <dbReference type="NCBI Taxonomy" id="3140240"/>
    <lineage>
        <taxon>Bacteria</taxon>
        <taxon>Bacillati</taxon>
        <taxon>Actinomycetota</taxon>
        <taxon>Actinomycetes</taxon>
        <taxon>Micromonosporales</taxon>
        <taxon>Micromonosporaceae</taxon>
        <taxon>Polymorphospora</taxon>
    </lineage>
</organism>
<evidence type="ECO:0000256" key="1">
    <source>
        <dbReference type="ARBA" id="ARBA00022670"/>
    </source>
</evidence>
<dbReference type="GO" id="GO:0008237">
    <property type="term" value="F:metallopeptidase activity"/>
    <property type="evidence" value="ECO:0007669"/>
    <property type="project" value="UniProtKB-KW"/>
</dbReference>
<gene>
    <name evidence="7" type="ORF">AAFH96_22735</name>
</gene>
<keyword evidence="2" id="KW-0479">Metal-binding</keyword>
<proteinExistence type="predicted"/>
<dbReference type="EMBL" id="JBCGDC010000072">
    <property type="protein sequence ID" value="MFB6395907.1"/>
    <property type="molecule type" value="Genomic_DNA"/>
</dbReference>
<keyword evidence="7" id="KW-0482">Metalloprotease</keyword>
<feature type="domain" description="Peptidase metallopeptidase" evidence="6">
    <location>
        <begin position="50"/>
        <end position="204"/>
    </location>
</feature>
<evidence type="ECO:0000256" key="2">
    <source>
        <dbReference type="ARBA" id="ARBA00022723"/>
    </source>
</evidence>
<evidence type="ECO:0000259" key="6">
    <source>
        <dbReference type="SMART" id="SM00235"/>
    </source>
</evidence>
<dbReference type="SMART" id="SM00235">
    <property type="entry name" value="ZnMc"/>
    <property type="match status" value="1"/>
</dbReference>
<evidence type="ECO:0000256" key="3">
    <source>
        <dbReference type="ARBA" id="ARBA00022801"/>
    </source>
</evidence>
<name>A0ABV5CV87_9ACTN</name>
<dbReference type="RefSeq" id="WP_357538461.1">
    <property type="nucleotide sequence ID" value="NZ_JBCGDC010000072.1"/>
</dbReference>
<evidence type="ECO:0000313" key="7">
    <source>
        <dbReference type="EMBL" id="MFB6395907.1"/>
    </source>
</evidence>
<dbReference type="Pfam" id="PF00413">
    <property type="entry name" value="Peptidase_M10"/>
    <property type="match status" value="1"/>
</dbReference>
<keyword evidence="1" id="KW-0645">Protease</keyword>
<dbReference type="InterPro" id="IPR006026">
    <property type="entry name" value="Peptidase_Metallo"/>
</dbReference>
<reference evidence="7 8" key="1">
    <citation type="submission" date="2024-04" db="EMBL/GenBank/DDBJ databases">
        <title>Polymorphospora sp. isolated from Baiyangdian Lake in Xiong'an New Area.</title>
        <authorList>
            <person name="Zhang X."/>
            <person name="Liu J."/>
        </authorList>
    </citation>
    <scope>NUCLEOTIDE SEQUENCE [LARGE SCALE GENOMIC DNA]</scope>
    <source>
        <strain evidence="7 8">2-325</strain>
    </source>
</reference>
<keyword evidence="4" id="KW-0862">Zinc</keyword>
<dbReference type="InterPro" id="IPR024079">
    <property type="entry name" value="MetalloPept_cat_dom_sf"/>
</dbReference>
<protein>
    <submittedName>
        <fullName evidence="7">Matrixin family metalloprotease</fullName>
        <ecNumber evidence="7">3.4.24.-</ecNumber>
    </submittedName>
</protein>
<keyword evidence="3 7" id="KW-0378">Hydrolase</keyword>
<sequence length="204" mass="21815">MRISPTGPGPNRAATRPKTWRRVVGLATAALLGALSIVATQQSANAYAFIGCKWNTSAVRYYVPSPLLSFPTWLNAGDSWAGLDATLTWINSNVHIHATNESRGNTVVWTGVTRNRGTVQDPPPCPGGIFTTGQVEVVLNWTAISGYSNAQKQGVAAHEFGHALGLAHTTTLPVKLMYPYDSNRHSAGVTTPQSDDRAGINALY</sequence>
<accession>A0ABV5CV87</accession>
<evidence type="ECO:0000313" key="8">
    <source>
        <dbReference type="Proteomes" id="UP001582793"/>
    </source>
</evidence>
<dbReference type="InterPro" id="IPR001818">
    <property type="entry name" value="Pept_M10_metallopeptidase"/>
</dbReference>
<dbReference type="PRINTS" id="PR00138">
    <property type="entry name" value="MATRIXIN"/>
</dbReference>
<evidence type="ECO:0000256" key="4">
    <source>
        <dbReference type="ARBA" id="ARBA00022833"/>
    </source>
</evidence>
<dbReference type="SUPFAM" id="SSF55486">
    <property type="entry name" value="Metalloproteases ('zincins'), catalytic domain"/>
    <property type="match status" value="1"/>
</dbReference>
<dbReference type="Gene3D" id="3.40.390.10">
    <property type="entry name" value="Collagenase (Catalytic Domain)"/>
    <property type="match status" value="1"/>
</dbReference>
<keyword evidence="8" id="KW-1185">Reference proteome</keyword>
<feature type="region of interest" description="Disordered" evidence="5">
    <location>
        <begin position="185"/>
        <end position="204"/>
    </location>
</feature>
<dbReference type="EC" id="3.4.24.-" evidence="7"/>
<dbReference type="InterPro" id="IPR021190">
    <property type="entry name" value="Pept_M10A"/>
</dbReference>
<evidence type="ECO:0000256" key="5">
    <source>
        <dbReference type="SAM" id="MobiDB-lite"/>
    </source>
</evidence>